<comment type="similarity">
    <text evidence="3">Belongs to the mannose-6-phosphate isomerase type 1 family.</text>
</comment>
<evidence type="ECO:0000256" key="4">
    <source>
        <dbReference type="ARBA" id="ARBA00011956"/>
    </source>
</evidence>
<comment type="caution">
    <text evidence="12">The sequence shown here is derived from an EMBL/GenBank/DDBJ whole genome shotgun (WGS) entry which is preliminary data.</text>
</comment>
<dbReference type="InterPro" id="IPR046457">
    <property type="entry name" value="PMI_typeI_cat"/>
</dbReference>
<evidence type="ECO:0000256" key="5">
    <source>
        <dbReference type="ARBA" id="ARBA00022723"/>
    </source>
</evidence>
<dbReference type="NCBIfam" id="TIGR00218">
    <property type="entry name" value="manA"/>
    <property type="match status" value="1"/>
</dbReference>
<dbReference type="GO" id="GO:0016853">
    <property type="term" value="F:isomerase activity"/>
    <property type="evidence" value="ECO:0007669"/>
    <property type="project" value="UniProtKB-KW"/>
</dbReference>
<dbReference type="InterPro" id="IPR016305">
    <property type="entry name" value="Mannose-6-P_Isomerase"/>
</dbReference>
<gene>
    <name evidence="12" type="primary">manA</name>
    <name evidence="12" type="ORF">GCM10023167_22220</name>
</gene>
<comment type="cofactor">
    <cofactor evidence="2">
        <name>Zn(2+)</name>
        <dbReference type="ChEBI" id="CHEBI:29105"/>
    </cofactor>
</comment>
<sequence>MQKLTNTVRDYAWGSPTGIPEILGREPDGTPAAELWIGAHPGAPSGVEDTDLREWIARDPHTRLGAGSVDVYGERLPFLLKILSARTALSIQAHPSRGQAQAGYAREDAAGVPVDAPHRNYRDTWHKPELIHALGDFDALCGFRPLPAIRATVERLRAAASPADRPLLEAWLTALTPSGGQDDEAVALRAATDLVLGRAAEYGPLADRLAALDLPGVGADHPCRQGSAVDPQDTLREVTADFPGDAGTLVALMLRRLRLRAGESLALDAGVLHAYLGGLGVEIMASSDNVLRGGLTSKHIDLAELDAVVVYDSVEPQRAAPDARGVVRGATDDFALQRIDSAADLPIARSGAAILLCTAGGFTVRSGEESTELAGGDSVFVGADEPLPHVTGTGQLFVATTGLPAPA</sequence>
<evidence type="ECO:0000256" key="3">
    <source>
        <dbReference type="ARBA" id="ARBA00010772"/>
    </source>
</evidence>
<dbReference type="InterPro" id="IPR011051">
    <property type="entry name" value="RmlC_Cupin_sf"/>
</dbReference>
<name>A0ABP8JMV1_9MICO</name>
<protein>
    <recommendedName>
        <fullName evidence="4">mannose-6-phosphate isomerase</fullName>
        <ecNumber evidence="4">5.3.1.8</ecNumber>
    </recommendedName>
    <alternativeName>
        <fullName evidence="8">Phosphohexomutase</fullName>
    </alternativeName>
    <alternativeName>
        <fullName evidence="9">Phosphomannose isomerase</fullName>
    </alternativeName>
</protein>
<proteinExistence type="inferred from homology"/>
<feature type="domain" description="Mannose-6-phosphate isomerase cupin" evidence="11">
    <location>
        <begin position="331"/>
        <end position="399"/>
    </location>
</feature>
<organism evidence="12 13">
    <name type="scientific">Brevibacterium pityocampae</name>
    <dbReference type="NCBI Taxonomy" id="506594"/>
    <lineage>
        <taxon>Bacteria</taxon>
        <taxon>Bacillati</taxon>
        <taxon>Actinomycetota</taxon>
        <taxon>Actinomycetes</taxon>
        <taxon>Micrococcales</taxon>
        <taxon>Brevibacteriaceae</taxon>
        <taxon>Brevibacterium</taxon>
    </lineage>
</organism>
<keyword evidence="6" id="KW-0862">Zinc</keyword>
<evidence type="ECO:0000256" key="1">
    <source>
        <dbReference type="ARBA" id="ARBA00000757"/>
    </source>
</evidence>
<dbReference type="Gene3D" id="1.10.441.10">
    <property type="entry name" value="Phosphomannose Isomerase, domain 2"/>
    <property type="match status" value="1"/>
</dbReference>
<dbReference type="Gene3D" id="2.60.120.10">
    <property type="entry name" value="Jelly Rolls"/>
    <property type="match status" value="2"/>
</dbReference>
<dbReference type="InterPro" id="IPR001250">
    <property type="entry name" value="Man6P_Isoase-1"/>
</dbReference>
<dbReference type="Pfam" id="PF21621">
    <property type="entry name" value="MPI_cupin_dom"/>
    <property type="match status" value="1"/>
</dbReference>
<dbReference type="EMBL" id="BAABGL010000017">
    <property type="protein sequence ID" value="GAA4393312.1"/>
    <property type="molecule type" value="Genomic_DNA"/>
</dbReference>
<keyword evidence="5" id="KW-0479">Metal-binding</keyword>
<evidence type="ECO:0000259" key="11">
    <source>
        <dbReference type="Pfam" id="PF21621"/>
    </source>
</evidence>
<evidence type="ECO:0000259" key="10">
    <source>
        <dbReference type="Pfam" id="PF20511"/>
    </source>
</evidence>
<dbReference type="PANTHER" id="PTHR10309:SF0">
    <property type="entry name" value="MANNOSE-6-PHOSPHATE ISOMERASE"/>
    <property type="match status" value="1"/>
</dbReference>
<evidence type="ECO:0000256" key="7">
    <source>
        <dbReference type="ARBA" id="ARBA00023235"/>
    </source>
</evidence>
<dbReference type="PANTHER" id="PTHR10309">
    <property type="entry name" value="MANNOSE-6-PHOSPHATE ISOMERASE"/>
    <property type="match status" value="1"/>
</dbReference>
<dbReference type="PRINTS" id="PR00714">
    <property type="entry name" value="MAN6PISMRASE"/>
</dbReference>
<keyword evidence="13" id="KW-1185">Reference proteome</keyword>
<evidence type="ECO:0000256" key="6">
    <source>
        <dbReference type="ARBA" id="ARBA00022833"/>
    </source>
</evidence>
<dbReference type="Proteomes" id="UP001500642">
    <property type="component" value="Unassembled WGS sequence"/>
</dbReference>
<dbReference type="CDD" id="cd07011">
    <property type="entry name" value="cupin_PMI_type_I_N"/>
    <property type="match status" value="1"/>
</dbReference>
<evidence type="ECO:0000256" key="2">
    <source>
        <dbReference type="ARBA" id="ARBA00001947"/>
    </source>
</evidence>
<evidence type="ECO:0000256" key="9">
    <source>
        <dbReference type="ARBA" id="ARBA00030762"/>
    </source>
</evidence>
<keyword evidence="7 12" id="KW-0413">Isomerase</keyword>
<evidence type="ECO:0000256" key="8">
    <source>
        <dbReference type="ARBA" id="ARBA00029741"/>
    </source>
</evidence>
<evidence type="ECO:0000313" key="12">
    <source>
        <dbReference type="EMBL" id="GAA4393312.1"/>
    </source>
</evidence>
<dbReference type="RefSeq" id="WP_295690124.1">
    <property type="nucleotide sequence ID" value="NZ_BAABGL010000017.1"/>
</dbReference>
<dbReference type="PIRSF" id="PIRSF001480">
    <property type="entry name" value="Mannose-6-phosphate_isomerase"/>
    <property type="match status" value="1"/>
</dbReference>
<dbReference type="Pfam" id="PF20511">
    <property type="entry name" value="PMI_typeI_cat"/>
    <property type="match status" value="1"/>
</dbReference>
<dbReference type="InterPro" id="IPR014710">
    <property type="entry name" value="RmlC-like_jellyroll"/>
</dbReference>
<dbReference type="SUPFAM" id="SSF51182">
    <property type="entry name" value="RmlC-like cupins"/>
    <property type="match status" value="1"/>
</dbReference>
<feature type="domain" description="Phosphomannose isomerase type I catalytic" evidence="10">
    <location>
        <begin position="1"/>
        <end position="146"/>
    </location>
</feature>
<comment type="catalytic activity">
    <reaction evidence="1">
        <text>D-mannose 6-phosphate = D-fructose 6-phosphate</text>
        <dbReference type="Rhea" id="RHEA:12356"/>
        <dbReference type="ChEBI" id="CHEBI:58735"/>
        <dbReference type="ChEBI" id="CHEBI:61527"/>
        <dbReference type="EC" id="5.3.1.8"/>
    </reaction>
</comment>
<reference evidence="13" key="1">
    <citation type="journal article" date="2019" name="Int. J. Syst. Evol. Microbiol.">
        <title>The Global Catalogue of Microorganisms (GCM) 10K type strain sequencing project: providing services to taxonomists for standard genome sequencing and annotation.</title>
        <authorList>
            <consortium name="The Broad Institute Genomics Platform"/>
            <consortium name="The Broad Institute Genome Sequencing Center for Infectious Disease"/>
            <person name="Wu L."/>
            <person name="Ma J."/>
        </authorList>
    </citation>
    <scope>NUCLEOTIDE SEQUENCE [LARGE SCALE GENOMIC DNA]</scope>
    <source>
        <strain evidence="13">JCM 17808</strain>
    </source>
</reference>
<accession>A0ABP8JMV1</accession>
<dbReference type="EC" id="5.3.1.8" evidence="4"/>
<evidence type="ECO:0000313" key="13">
    <source>
        <dbReference type="Proteomes" id="UP001500642"/>
    </source>
</evidence>
<dbReference type="InterPro" id="IPR049071">
    <property type="entry name" value="MPI_cupin_dom"/>
</dbReference>